<dbReference type="Proteomes" id="UP001295423">
    <property type="component" value="Unassembled WGS sequence"/>
</dbReference>
<sequence length="199" mass="22973">MMQERRVAFQDDRDVVEIPGRNDYTTDEISFMYFSSWELEIIRLREKRWALELSVYGGISSKHDDDDDSTGLESVETKSMRTQHIEIGIQTVLTEQELELIEGGYREDEYIAKIYRNATRQNQVLARHRGFDNAIQVKAGNFAERILSPSSRSTTITDCNPRKRDLDICRVGNPIESPPETARLSVRLSRMIVVPIDCE</sequence>
<reference evidence="1" key="1">
    <citation type="submission" date="2023-08" db="EMBL/GenBank/DDBJ databases">
        <authorList>
            <person name="Audoor S."/>
            <person name="Bilcke G."/>
        </authorList>
    </citation>
    <scope>NUCLEOTIDE SEQUENCE</scope>
</reference>
<gene>
    <name evidence="1" type="ORF">CYCCA115_LOCUS4525</name>
</gene>
<dbReference type="AlphaFoldDB" id="A0AAD2CK44"/>
<keyword evidence="2" id="KW-1185">Reference proteome</keyword>
<name>A0AAD2CK44_9STRA</name>
<proteinExistence type="predicted"/>
<dbReference type="EMBL" id="CAKOGP040000446">
    <property type="protein sequence ID" value="CAJ1935189.1"/>
    <property type="molecule type" value="Genomic_DNA"/>
</dbReference>
<organism evidence="1 2">
    <name type="scientific">Cylindrotheca closterium</name>
    <dbReference type="NCBI Taxonomy" id="2856"/>
    <lineage>
        <taxon>Eukaryota</taxon>
        <taxon>Sar</taxon>
        <taxon>Stramenopiles</taxon>
        <taxon>Ochrophyta</taxon>
        <taxon>Bacillariophyta</taxon>
        <taxon>Bacillariophyceae</taxon>
        <taxon>Bacillariophycidae</taxon>
        <taxon>Bacillariales</taxon>
        <taxon>Bacillariaceae</taxon>
        <taxon>Cylindrotheca</taxon>
    </lineage>
</organism>
<comment type="caution">
    <text evidence="1">The sequence shown here is derived from an EMBL/GenBank/DDBJ whole genome shotgun (WGS) entry which is preliminary data.</text>
</comment>
<accession>A0AAD2CK44</accession>
<evidence type="ECO:0000313" key="1">
    <source>
        <dbReference type="EMBL" id="CAJ1935189.1"/>
    </source>
</evidence>
<protein>
    <submittedName>
        <fullName evidence="1">Uncharacterized protein</fullName>
    </submittedName>
</protein>
<evidence type="ECO:0000313" key="2">
    <source>
        <dbReference type="Proteomes" id="UP001295423"/>
    </source>
</evidence>